<dbReference type="Gene3D" id="1.20.810.10">
    <property type="entry name" value="Cytochrome Bc1 Complex, Chain C"/>
    <property type="match status" value="1"/>
</dbReference>
<feature type="compositionally biased region" description="Low complexity" evidence="18">
    <location>
        <begin position="38"/>
        <end position="49"/>
    </location>
</feature>
<dbReference type="FunFam" id="1.20.810.10:FF:000007">
    <property type="entry name" value="Ubiquinol-cytochrome C reductase B subunit"/>
    <property type="match status" value="1"/>
</dbReference>
<gene>
    <name evidence="21" type="ORF">GCU56_01680</name>
</gene>
<evidence type="ECO:0000256" key="1">
    <source>
        <dbReference type="ARBA" id="ARBA00001971"/>
    </source>
</evidence>
<evidence type="ECO:0000313" key="21">
    <source>
        <dbReference type="EMBL" id="NEK56584.1"/>
    </source>
</evidence>
<evidence type="ECO:0000259" key="20">
    <source>
        <dbReference type="PROSITE" id="PS51002"/>
    </source>
</evidence>
<dbReference type="EC" id="7.1.1.8" evidence="3"/>
<feature type="transmembrane region" description="Helical" evidence="19">
    <location>
        <begin position="208"/>
        <end position="229"/>
    </location>
</feature>
<feature type="transmembrane region" description="Helical" evidence="19">
    <location>
        <begin position="405"/>
        <end position="425"/>
    </location>
</feature>
<dbReference type="Pfam" id="PF13631">
    <property type="entry name" value="Cytochrom_B_N_2"/>
    <property type="match status" value="1"/>
</dbReference>
<evidence type="ECO:0000256" key="13">
    <source>
        <dbReference type="ARBA" id="ARBA00022989"/>
    </source>
</evidence>
<evidence type="ECO:0000256" key="15">
    <source>
        <dbReference type="ARBA" id="ARBA00023136"/>
    </source>
</evidence>
<proteinExistence type="predicted"/>
<dbReference type="InterPro" id="IPR016174">
    <property type="entry name" value="Di-haem_cyt_TM"/>
</dbReference>
<evidence type="ECO:0000256" key="17">
    <source>
        <dbReference type="ARBA" id="ARBA00029568"/>
    </source>
</evidence>
<feature type="transmembrane region" description="Helical" evidence="19">
    <location>
        <begin position="241"/>
        <end position="262"/>
    </location>
</feature>
<keyword evidence="9 19" id="KW-0812">Transmembrane</keyword>
<dbReference type="InterPro" id="IPR027387">
    <property type="entry name" value="Cytb/b6-like_sf"/>
</dbReference>
<feature type="compositionally biased region" description="Low complexity" evidence="18">
    <location>
        <begin position="17"/>
        <end position="31"/>
    </location>
</feature>
<feature type="region of interest" description="Disordered" evidence="18">
    <location>
        <begin position="1"/>
        <end position="51"/>
    </location>
</feature>
<evidence type="ECO:0000256" key="3">
    <source>
        <dbReference type="ARBA" id="ARBA00012951"/>
    </source>
</evidence>
<keyword evidence="11" id="KW-1278">Translocase</keyword>
<evidence type="ECO:0000256" key="7">
    <source>
        <dbReference type="ARBA" id="ARBA00022617"/>
    </source>
</evidence>
<evidence type="ECO:0000256" key="10">
    <source>
        <dbReference type="ARBA" id="ARBA00022723"/>
    </source>
</evidence>
<dbReference type="GO" id="GO:0005886">
    <property type="term" value="C:plasma membrane"/>
    <property type="evidence" value="ECO:0007669"/>
    <property type="project" value="UniProtKB-SubCell"/>
</dbReference>
<organism evidence="21 22">
    <name type="scientific">Geodermatophilus sabuli</name>
    <dbReference type="NCBI Taxonomy" id="1564158"/>
    <lineage>
        <taxon>Bacteria</taxon>
        <taxon>Bacillati</taxon>
        <taxon>Actinomycetota</taxon>
        <taxon>Actinomycetes</taxon>
        <taxon>Geodermatophilales</taxon>
        <taxon>Geodermatophilaceae</taxon>
        <taxon>Geodermatophilus</taxon>
    </lineage>
</organism>
<evidence type="ECO:0000256" key="2">
    <source>
        <dbReference type="ARBA" id="ARBA00004651"/>
    </source>
</evidence>
<keyword evidence="6" id="KW-1003">Cell membrane</keyword>
<evidence type="ECO:0000256" key="11">
    <source>
        <dbReference type="ARBA" id="ARBA00022967"/>
    </source>
</evidence>
<comment type="caution">
    <text evidence="21">The sequence shown here is derived from an EMBL/GenBank/DDBJ whole genome shotgun (WGS) entry which is preliminary data.</text>
</comment>
<comment type="subcellular location">
    <subcellularLocation>
        <location evidence="2">Cell membrane</location>
        <topology evidence="2">Multi-pass membrane protein</topology>
    </subcellularLocation>
</comment>
<keyword evidence="8" id="KW-0679">Respiratory chain</keyword>
<feature type="transmembrane region" description="Helical" evidence="19">
    <location>
        <begin position="144"/>
        <end position="163"/>
    </location>
</feature>
<keyword evidence="10" id="KW-0479">Metal-binding</keyword>
<evidence type="ECO:0000313" key="22">
    <source>
        <dbReference type="Proteomes" id="UP000470246"/>
    </source>
</evidence>
<keyword evidence="22" id="KW-1185">Reference proteome</keyword>
<keyword evidence="13 19" id="KW-1133">Transmembrane helix</keyword>
<dbReference type="GO" id="GO:0046872">
    <property type="term" value="F:metal ion binding"/>
    <property type="evidence" value="ECO:0007669"/>
    <property type="project" value="UniProtKB-KW"/>
</dbReference>
<feature type="domain" description="Cytochrome b/b6 N-terminal region profile" evidence="20">
    <location>
        <begin position="46"/>
        <end position="272"/>
    </location>
</feature>
<feature type="transmembrane region" description="Helical" evidence="19">
    <location>
        <begin position="437"/>
        <end position="460"/>
    </location>
</feature>
<dbReference type="GO" id="GO:0008121">
    <property type="term" value="F:quinol-cytochrome-c reductase activity"/>
    <property type="evidence" value="ECO:0007669"/>
    <property type="project" value="UniProtKB-EC"/>
</dbReference>
<keyword evidence="12" id="KW-0249">Electron transport</keyword>
<dbReference type="PANTHER" id="PTHR19271:SF16">
    <property type="entry name" value="CYTOCHROME B"/>
    <property type="match status" value="1"/>
</dbReference>
<keyword evidence="7" id="KW-0349">Heme</keyword>
<evidence type="ECO:0000256" key="19">
    <source>
        <dbReference type="SAM" id="Phobius"/>
    </source>
</evidence>
<dbReference type="InterPro" id="IPR036150">
    <property type="entry name" value="Cyt_b/b6_C_sf"/>
</dbReference>
<keyword evidence="5" id="KW-0813">Transport</keyword>
<dbReference type="GO" id="GO:0016491">
    <property type="term" value="F:oxidoreductase activity"/>
    <property type="evidence" value="ECO:0007669"/>
    <property type="project" value="InterPro"/>
</dbReference>
<comment type="catalytic activity">
    <reaction evidence="16">
        <text>a quinol + 2 Fe(III)-[cytochrome c](out) = a quinone + 2 Fe(II)-[cytochrome c](out) + 2 H(+)(out)</text>
        <dbReference type="Rhea" id="RHEA:11484"/>
        <dbReference type="Rhea" id="RHEA-COMP:10350"/>
        <dbReference type="Rhea" id="RHEA-COMP:14399"/>
        <dbReference type="ChEBI" id="CHEBI:15378"/>
        <dbReference type="ChEBI" id="CHEBI:24646"/>
        <dbReference type="ChEBI" id="CHEBI:29033"/>
        <dbReference type="ChEBI" id="CHEBI:29034"/>
        <dbReference type="ChEBI" id="CHEBI:132124"/>
        <dbReference type="EC" id="7.1.1.8"/>
    </reaction>
</comment>
<dbReference type="InterPro" id="IPR005797">
    <property type="entry name" value="Cyt_b/b6_N"/>
</dbReference>
<keyword evidence="15 19" id="KW-0472">Membrane</keyword>
<reference evidence="21 22" key="1">
    <citation type="submission" date="2020-02" db="EMBL/GenBank/DDBJ databases">
        <title>Geodermatophilus sabuli CPCC 205279 I12A-02694.</title>
        <authorList>
            <person name="Jiang Z."/>
        </authorList>
    </citation>
    <scope>NUCLEOTIDE SEQUENCE [LARGE SCALE GENOMIC DNA]</scope>
    <source>
        <strain evidence="21 22">I12A-02694</strain>
    </source>
</reference>
<evidence type="ECO:0000256" key="6">
    <source>
        <dbReference type="ARBA" id="ARBA00022475"/>
    </source>
</evidence>
<feature type="transmembrane region" description="Helical" evidence="19">
    <location>
        <begin position="175"/>
        <end position="196"/>
    </location>
</feature>
<evidence type="ECO:0000256" key="8">
    <source>
        <dbReference type="ARBA" id="ARBA00022660"/>
    </source>
</evidence>
<dbReference type="SUPFAM" id="SSF81342">
    <property type="entry name" value="Transmembrane di-heme cytochromes"/>
    <property type="match status" value="1"/>
</dbReference>
<dbReference type="AlphaFoldDB" id="A0A7K3VXI8"/>
<sequence length="569" mass="61851">MVVRGVRGQRGRRRQAEAAPAPRGRAAPGRATGRRRPAPAAGIGQPPAGTDDRFVPSSWLRRTLNTVYPDHWSFVLGQIAVCSFIVLLLSGIYLMFFFDPSMREVTYQGSYAPLRGLDVSAAYDSVLDLSFDVRGGLFMRQLHHWAALLLVAAIVLHLLRLFFTGGFRRPRGSSWIIMVGLLALALLDGVTGYTVVDDLLSGTSLRIVSAIILSIPLIGTWAHFALFGGDFPGEVIIGRLYVLHVLLVPAVMLVLVAVHLLLTAKQQRTQFPGPGRTEHDLVGNRLFPTHAGRATGLFFLVVGVCAVLGGLVQINPVWLWGPYDPAHVSAAAQPDWYTMFLEGANRLFPAWDIVLPGGYTIPAMFWPTVVLPGILFTLLAAYPVIERRLTGDTAQHHLLQRPRDVPVRTSLGMMAIAFYVVLLLAGAGDVIAETFDISLNAMIWVGRIGCIVLPPIAYVTTYRICLGLQMHDREVLDHGIETGVLRRLPHGGFVEVHQPLGPVDRNGHGLLQYGGAPVPKKFNQVGAAPRTVRGFFSPIETAAQVDLQLDAARPGPGAAHPARGREPAS</sequence>
<evidence type="ECO:0000256" key="18">
    <source>
        <dbReference type="SAM" id="MobiDB-lite"/>
    </source>
</evidence>
<evidence type="ECO:0000256" key="4">
    <source>
        <dbReference type="ARBA" id="ARBA00016116"/>
    </source>
</evidence>
<dbReference type="GO" id="GO:0022904">
    <property type="term" value="P:respiratory electron transport chain"/>
    <property type="evidence" value="ECO:0007669"/>
    <property type="project" value="InterPro"/>
</dbReference>
<protein>
    <recommendedName>
        <fullName evidence="4">Cytochrome bc1 complex cytochrome b subunit</fullName>
        <ecNumber evidence="3">7.1.1.8</ecNumber>
    </recommendedName>
    <alternativeName>
        <fullName evidence="17">Cytochrome bc1 reductase complex subunit QcrB</fullName>
    </alternativeName>
</protein>
<dbReference type="PROSITE" id="PS51002">
    <property type="entry name" value="CYTB_NTER"/>
    <property type="match status" value="1"/>
</dbReference>
<feature type="transmembrane region" description="Helical" evidence="19">
    <location>
        <begin position="294"/>
        <end position="314"/>
    </location>
</feature>
<feature type="transmembrane region" description="Helical" evidence="19">
    <location>
        <begin position="364"/>
        <end position="385"/>
    </location>
</feature>
<comment type="cofactor">
    <cofactor evidence="1">
        <name>heme</name>
        <dbReference type="ChEBI" id="CHEBI:30413"/>
    </cofactor>
</comment>
<evidence type="ECO:0000256" key="9">
    <source>
        <dbReference type="ARBA" id="ARBA00022692"/>
    </source>
</evidence>
<dbReference type="PANTHER" id="PTHR19271">
    <property type="entry name" value="CYTOCHROME B"/>
    <property type="match status" value="1"/>
</dbReference>
<name>A0A7K3VXI8_9ACTN</name>
<dbReference type="SUPFAM" id="SSF81648">
    <property type="entry name" value="a domain/subunit of cytochrome bc1 complex (Ubiquinol-cytochrome c reductase)"/>
    <property type="match status" value="1"/>
</dbReference>
<evidence type="ECO:0000256" key="14">
    <source>
        <dbReference type="ARBA" id="ARBA00023004"/>
    </source>
</evidence>
<evidence type="ECO:0000256" key="16">
    <source>
        <dbReference type="ARBA" id="ARBA00029351"/>
    </source>
</evidence>
<dbReference type="EMBL" id="JAAGWF010000002">
    <property type="protein sequence ID" value="NEK56584.1"/>
    <property type="molecule type" value="Genomic_DNA"/>
</dbReference>
<feature type="transmembrane region" description="Helical" evidence="19">
    <location>
        <begin position="72"/>
        <end position="98"/>
    </location>
</feature>
<evidence type="ECO:0000256" key="12">
    <source>
        <dbReference type="ARBA" id="ARBA00022982"/>
    </source>
</evidence>
<keyword evidence="14" id="KW-0408">Iron</keyword>
<accession>A0A7K3VXI8</accession>
<evidence type="ECO:0000256" key="5">
    <source>
        <dbReference type="ARBA" id="ARBA00022448"/>
    </source>
</evidence>
<dbReference type="Proteomes" id="UP000470246">
    <property type="component" value="Unassembled WGS sequence"/>
</dbReference>